<gene>
    <name evidence="2" type="ORF">ENQ87_07505</name>
</gene>
<feature type="domain" description="Polymerase nucleotidyl transferase" evidence="1">
    <location>
        <begin position="16"/>
        <end position="103"/>
    </location>
</feature>
<dbReference type="SUPFAM" id="SSF81301">
    <property type="entry name" value="Nucleotidyltransferase"/>
    <property type="match status" value="1"/>
</dbReference>
<keyword evidence="2" id="KW-0808">Transferase</keyword>
<dbReference type="InterPro" id="IPR052548">
    <property type="entry name" value="Type_VII_TA_antitoxin"/>
</dbReference>
<dbReference type="InterPro" id="IPR043519">
    <property type="entry name" value="NT_sf"/>
</dbReference>
<dbReference type="PANTHER" id="PTHR33933">
    <property type="entry name" value="NUCLEOTIDYLTRANSFERASE"/>
    <property type="match status" value="1"/>
</dbReference>
<evidence type="ECO:0000259" key="1">
    <source>
        <dbReference type="Pfam" id="PF01909"/>
    </source>
</evidence>
<protein>
    <submittedName>
        <fullName evidence="2">Nucleotidyltransferase domain-containing protein</fullName>
    </submittedName>
</protein>
<name>A0A831U165_GEOME</name>
<dbReference type="AlphaFoldDB" id="A0A831U165"/>
<dbReference type="GO" id="GO:0016779">
    <property type="term" value="F:nucleotidyltransferase activity"/>
    <property type="evidence" value="ECO:0007669"/>
    <property type="project" value="InterPro"/>
</dbReference>
<evidence type="ECO:0000313" key="2">
    <source>
        <dbReference type="EMBL" id="HEN42209.1"/>
    </source>
</evidence>
<comment type="caution">
    <text evidence="2">The sequence shown here is derived from an EMBL/GenBank/DDBJ whole genome shotgun (WGS) entry which is preliminary data.</text>
</comment>
<dbReference type="Gene3D" id="3.30.460.10">
    <property type="entry name" value="Beta Polymerase, domain 2"/>
    <property type="match status" value="1"/>
</dbReference>
<dbReference type="CDD" id="cd05403">
    <property type="entry name" value="NT_KNTase_like"/>
    <property type="match status" value="1"/>
</dbReference>
<reference evidence="2" key="1">
    <citation type="journal article" date="2020" name="mSystems">
        <title>Genome- and Community-Level Interaction Insights into Carbon Utilization and Element Cycling Functions of Hydrothermarchaeota in Hydrothermal Sediment.</title>
        <authorList>
            <person name="Zhou Z."/>
            <person name="Liu Y."/>
            <person name="Xu W."/>
            <person name="Pan J."/>
            <person name="Luo Z.H."/>
            <person name="Li M."/>
        </authorList>
    </citation>
    <scope>NUCLEOTIDE SEQUENCE [LARGE SCALE GENOMIC DNA]</scope>
    <source>
        <strain evidence="2">SpSt-349</strain>
    </source>
</reference>
<dbReference type="PANTHER" id="PTHR33933:SF1">
    <property type="entry name" value="PROTEIN ADENYLYLTRANSFERASE MNTA-RELATED"/>
    <property type="match status" value="1"/>
</dbReference>
<sequence>MTKNEILSRIDSLGQQLVTLYRPEKIIVFGSAARGDEEINDVDLFIVKEDVPNLGAERIRQLYRLVDTDLPVDYLVYRPAEVAERLSMGDPFVTSIIKEGKVLYG</sequence>
<organism evidence="2">
    <name type="scientific">Geobacter metallireducens</name>
    <dbReference type="NCBI Taxonomy" id="28232"/>
    <lineage>
        <taxon>Bacteria</taxon>
        <taxon>Pseudomonadati</taxon>
        <taxon>Thermodesulfobacteriota</taxon>
        <taxon>Desulfuromonadia</taxon>
        <taxon>Geobacterales</taxon>
        <taxon>Geobacteraceae</taxon>
        <taxon>Geobacter</taxon>
    </lineage>
</organism>
<dbReference type="EMBL" id="DSOV01000035">
    <property type="protein sequence ID" value="HEN42209.1"/>
    <property type="molecule type" value="Genomic_DNA"/>
</dbReference>
<accession>A0A831U165</accession>
<dbReference type="InterPro" id="IPR002934">
    <property type="entry name" value="Polymerase_NTP_transf_dom"/>
</dbReference>
<proteinExistence type="predicted"/>
<dbReference type="Pfam" id="PF01909">
    <property type="entry name" value="NTP_transf_2"/>
    <property type="match status" value="1"/>
</dbReference>